<name>A0A4S8M3X7_DENBC</name>
<evidence type="ECO:0008006" key="6">
    <source>
        <dbReference type="Google" id="ProtNLM"/>
    </source>
</evidence>
<keyword evidence="2" id="KW-0812">Transmembrane</keyword>
<evidence type="ECO:0000313" key="4">
    <source>
        <dbReference type="EMBL" id="THU96886.1"/>
    </source>
</evidence>
<feature type="compositionally biased region" description="Low complexity" evidence="1">
    <location>
        <begin position="207"/>
        <end position="221"/>
    </location>
</feature>
<feature type="region of interest" description="Disordered" evidence="1">
    <location>
        <begin position="201"/>
        <end position="221"/>
    </location>
</feature>
<feature type="transmembrane region" description="Helical" evidence="2">
    <location>
        <begin position="37"/>
        <end position="60"/>
    </location>
</feature>
<keyword evidence="3" id="KW-0732">Signal</keyword>
<evidence type="ECO:0000256" key="2">
    <source>
        <dbReference type="SAM" id="Phobius"/>
    </source>
</evidence>
<evidence type="ECO:0000256" key="1">
    <source>
        <dbReference type="SAM" id="MobiDB-lite"/>
    </source>
</evidence>
<dbReference type="AlphaFoldDB" id="A0A4S8M3X7"/>
<keyword evidence="2" id="KW-1133">Transmembrane helix</keyword>
<evidence type="ECO:0000256" key="3">
    <source>
        <dbReference type="SAM" id="SignalP"/>
    </source>
</evidence>
<protein>
    <recommendedName>
        <fullName evidence="6">CSC1/OSCA1-like 7TM region domain-containing protein</fullName>
    </recommendedName>
</protein>
<evidence type="ECO:0000313" key="5">
    <source>
        <dbReference type="Proteomes" id="UP000297245"/>
    </source>
</evidence>
<feature type="transmembrane region" description="Helical" evidence="2">
    <location>
        <begin position="81"/>
        <end position="100"/>
    </location>
</feature>
<feature type="transmembrane region" description="Helical" evidence="2">
    <location>
        <begin position="112"/>
        <end position="129"/>
    </location>
</feature>
<organism evidence="4 5">
    <name type="scientific">Dendrothele bispora (strain CBS 962.96)</name>
    <dbReference type="NCBI Taxonomy" id="1314807"/>
    <lineage>
        <taxon>Eukaryota</taxon>
        <taxon>Fungi</taxon>
        <taxon>Dikarya</taxon>
        <taxon>Basidiomycota</taxon>
        <taxon>Agaricomycotina</taxon>
        <taxon>Agaricomycetes</taxon>
        <taxon>Agaricomycetidae</taxon>
        <taxon>Agaricales</taxon>
        <taxon>Agaricales incertae sedis</taxon>
        <taxon>Dendrothele</taxon>
    </lineage>
</organism>
<keyword evidence="2" id="KW-0472">Membrane</keyword>
<proteinExistence type="predicted"/>
<keyword evidence="5" id="KW-1185">Reference proteome</keyword>
<accession>A0A4S8M3X7</accession>
<dbReference type="OrthoDB" id="3174319at2759"/>
<dbReference type="Proteomes" id="UP000297245">
    <property type="component" value="Unassembled WGS sequence"/>
</dbReference>
<feature type="signal peptide" evidence="3">
    <location>
        <begin position="1"/>
        <end position="21"/>
    </location>
</feature>
<feature type="chain" id="PRO_5020832302" description="CSC1/OSCA1-like 7TM region domain-containing protein" evidence="3">
    <location>
        <begin position="22"/>
        <end position="221"/>
    </location>
</feature>
<sequence>MLLVICMVVGLVAACVEGAQALELEARTHESRKGLTAFILFIPLLVTNMLATCLVAYKAWEYHKFKSFVTSDDEQTGNKTTVESVLLLIIVTMLSALGVMGPQGDNITECSLPQIPGIYLMMVILLVAFQKTINSTTVTPANVTETRSAIRFAHVATPDVSGGQSPNDIGLPFSVQSTPPQIGASFVSRLKDDSDWISEKANDVEKGSASGSSRSTSIIAV</sequence>
<gene>
    <name evidence="4" type="ORF">K435DRAFT_778344</name>
</gene>
<dbReference type="EMBL" id="ML179167">
    <property type="protein sequence ID" value="THU96886.1"/>
    <property type="molecule type" value="Genomic_DNA"/>
</dbReference>
<reference evidence="4 5" key="1">
    <citation type="journal article" date="2019" name="Nat. Ecol. Evol.">
        <title>Megaphylogeny resolves global patterns of mushroom evolution.</title>
        <authorList>
            <person name="Varga T."/>
            <person name="Krizsan K."/>
            <person name="Foldi C."/>
            <person name="Dima B."/>
            <person name="Sanchez-Garcia M."/>
            <person name="Sanchez-Ramirez S."/>
            <person name="Szollosi G.J."/>
            <person name="Szarkandi J.G."/>
            <person name="Papp V."/>
            <person name="Albert L."/>
            <person name="Andreopoulos W."/>
            <person name="Angelini C."/>
            <person name="Antonin V."/>
            <person name="Barry K.W."/>
            <person name="Bougher N.L."/>
            <person name="Buchanan P."/>
            <person name="Buyck B."/>
            <person name="Bense V."/>
            <person name="Catcheside P."/>
            <person name="Chovatia M."/>
            <person name="Cooper J."/>
            <person name="Damon W."/>
            <person name="Desjardin D."/>
            <person name="Finy P."/>
            <person name="Geml J."/>
            <person name="Haridas S."/>
            <person name="Hughes K."/>
            <person name="Justo A."/>
            <person name="Karasinski D."/>
            <person name="Kautmanova I."/>
            <person name="Kiss B."/>
            <person name="Kocsube S."/>
            <person name="Kotiranta H."/>
            <person name="LaButti K.M."/>
            <person name="Lechner B.E."/>
            <person name="Liimatainen K."/>
            <person name="Lipzen A."/>
            <person name="Lukacs Z."/>
            <person name="Mihaltcheva S."/>
            <person name="Morgado L.N."/>
            <person name="Niskanen T."/>
            <person name="Noordeloos M.E."/>
            <person name="Ohm R.A."/>
            <person name="Ortiz-Santana B."/>
            <person name="Ovrebo C."/>
            <person name="Racz N."/>
            <person name="Riley R."/>
            <person name="Savchenko A."/>
            <person name="Shiryaev A."/>
            <person name="Soop K."/>
            <person name="Spirin V."/>
            <person name="Szebenyi C."/>
            <person name="Tomsovsky M."/>
            <person name="Tulloss R.E."/>
            <person name="Uehling J."/>
            <person name="Grigoriev I.V."/>
            <person name="Vagvolgyi C."/>
            <person name="Papp T."/>
            <person name="Martin F.M."/>
            <person name="Miettinen O."/>
            <person name="Hibbett D.S."/>
            <person name="Nagy L.G."/>
        </authorList>
    </citation>
    <scope>NUCLEOTIDE SEQUENCE [LARGE SCALE GENOMIC DNA]</scope>
    <source>
        <strain evidence="4 5">CBS 962.96</strain>
    </source>
</reference>